<keyword evidence="3" id="KW-1185">Reference proteome</keyword>
<feature type="chain" id="PRO_5040765968" description="Lipoprotein" evidence="1">
    <location>
        <begin position="24"/>
        <end position="173"/>
    </location>
</feature>
<keyword evidence="1" id="KW-0732">Signal</keyword>
<gene>
    <name evidence="2" type="ORF">GHYDROH2_34200</name>
</gene>
<organism evidence="2 3">
    <name type="scientific">Geobacter hydrogenophilus</name>
    <dbReference type="NCBI Taxonomy" id="40983"/>
    <lineage>
        <taxon>Bacteria</taxon>
        <taxon>Pseudomonadati</taxon>
        <taxon>Thermodesulfobacteriota</taxon>
        <taxon>Desulfuromonadia</taxon>
        <taxon>Geobacterales</taxon>
        <taxon>Geobacteraceae</taxon>
        <taxon>Geobacter</taxon>
    </lineage>
</organism>
<evidence type="ECO:0000256" key="1">
    <source>
        <dbReference type="SAM" id="SignalP"/>
    </source>
</evidence>
<name>A0A9W6G2T0_9BACT</name>
<comment type="caution">
    <text evidence="2">The sequence shown here is derived from an EMBL/GenBank/DDBJ whole genome shotgun (WGS) entry which is preliminary data.</text>
</comment>
<sequence length="173" mass="18684">MFAKVRNASVMLFAMFLAACSSSGTFTMKQELIEPINNQKTVSILVKSDKVPESEKEDAKKACSSLQEKLYSRLVSQGLFKSSAIYPNEGDYSLEIDVLGVRLVSNTARIWWGVMAGASGIEANVLLRDGAGKVLTEYHADGSSASHPFSSESGSDNAVDQLATQIAEAIKKR</sequence>
<proteinExistence type="predicted"/>
<dbReference type="EMBL" id="BSDS01000002">
    <property type="protein sequence ID" value="GLI39919.1"/>
    <property type="molecule type" value="Genomic_DNA"/>
</dbReference>
<dbReference type="InterPro" id="IPR025522">
    <property type="entry name" value="DUF4410"/>
</dbReference>
<dbReference type="AlphaFoldDB" id="A0A9W6G2T0"/>
<dbReference type="PROSITE" id="PS51257">
    <property type="entry name" value="PROKAR_LIPOPROTEIN"/>
    <property type="match status" value="1"/>
</dbReference>
<reference evidence="2" key="1">
    <citation type="submission" date="2022-12" db="EMBL/GenBank/DDBJ databases">
        <title>Reference genome sequencing for broad-spectrum identification of bacterial and archaeal isolates by mass spectrometry.</title>
        <authorList>
            <person name="Sekiguchi Y."/>
            <person name="Tourlousse D.M."/>
        </authorList>
    </citation>
    <scope>NUCLEOTIDE SEQUENCE</scope>
    <source>
        <strain evidence="2">H2</strain>
    </source>
</reference>
<dbReference type="RefSeq" id="WP_214184744.1">
    <property type="nucleotide sequence ID" value="NZ_BSDS01000002.1"/>
</dbReference>
<protein>
    <recommendedName>
        <fullName evidence="4">Lipoprotein</fullName>
    </recommendedName>
</protein>
<evidence type="ECO:0000313" key="3">
    <source>
        <dbReference type="Proteomes" id="UP001144352"/>
    </source>
</evidence>
<dbReference type="Proteomes" id="UP001144352">
    <property type="component" value="Unassembled WGS sequence"/>
</dbReference>
<accession>A0A9W6G2T0</accession>
<dbReference type="Pfam" id="PF14366">
    <property type="entry name" value="DUF4410"/>
    <property type="match status" value="1"/>
</dbReference>
<feature type="signal peptide" evidence="1">
    <location>
        <begin position="1"/>
        <end position="23"/>
    </location>
</feature>
<evidence type="ECO:0000313" key="2">
    <source>
        <dbReference type="EMBL" id="GLI39919.1"/>
    </source>
</evidence>
<evidence type="ECO:0008006" key="4">
    <source>
        <dbReference type="Google" id="ProtNLM"/>
    </source>
</evidence>